<evidence type="ECO:0000259" key="1">
    <source>
        <dbReference type="Pfam" id="PF12673"/>
    </source>
</evidence>
<accession>A0AAU0UM98</accession>
<feature type="domain" description="SipL SPOCS" evidence="1">
    <location>
        <begin position="33"/>
        <end position="123"/>
    </location>
</feature>
<dbReference type="Proteomes" id="UP001329915">
    <property type="component" value="Chromosome"/>
</dbReference>
<proteinExistence type="predicted"/>
<organism evidence="2 3">
    <name type="scientific">Metallumcola ferriviriculae</name>
    <dbReference type="NCBI Taxonomy" id="3039180"/>
    <lineage>
        <taxon>Bacteria</taxon>
        <taxon>Bacillati</taxon>
        <taxon>Bacillota</taxon>
        <taxon>Clostridia</taxon>
        <taxon>Neomoorellales</taxon>
        <taxon>Desulfitibacteraceae</taxon>
        <taxon>Metallumcola</taxon>
    </lineage>
</organism>
<dbReference type="AlphaFoldDB" id="A0AAU0UM98"/>
<dbReference type="RefSeq" id="WP_366924170.1">
    <property type="nucleotide sequence ID" value="NZ_CP121694.1"/>
</dbReference>
<dbReference type="Pfam" id="PF12673">
    <property type="entry name" value="SipL"/>
    <property type="match status" value="1"/>
</dbReference>
<protein>
    <submittedName>
        <fullName evidence="2">DUF3794 domain-containing protein</fullName>
    </submittedName>
</protein>
<dbReference type="KEGG" id="dbc:MFMK1_001123"/>
<dbReference type="EMBL" id="CP121694">
    <property type="protein sequence ID" value="WRO21320.1"/>
    <property type="molecule type" value="Genomic_DNA"/>
</dbReference>
<keyword evidence="3" id="KW-1185">Reference proteome</keyword>
<evidence type="ECO:0000313" key="3">
    <source>
        <dbReference type="Proteomes" id="UP001329915"/>
    </source>
</evidence>
<evidence type="ECO:0000313" key="2">
    <source>
        <dbReference type="EMBL" id="WRO21320.1"/>
    </source>
</evidence>
<gene>
    <name evidence="2" type="ORF">MFMK1_001123</name>
</gene>
<dbReference type="InterPro" id="IPR024300">
    <property type="entry name" value="SipL_SPOCS_dom"/>
</dbReference>
<sequence length="143" mass="16030">MEQLHIPPSGIPRVSKQITINHMLTVPDHKPEVDCIIDATVDIHIIKAVVIDTPVHINCHPVRKVIVIGKAQIIVKYVAKVINQQVHAAVFHIPFEALIKWPGGPPAGTEICVGVTVEHFQIDPLDYRDLMKVLLIRLDVYHK</sequence>
<name>A0AAU0UM98_9FIRM</name>
<reference evidence="2 3" key="1">
    <citation type="submission" date="2023-04" db="EMBL/GenBank/DDBJ databases">
        <authorList>
            <person name="Hsu D."/>
        </authorList>
    </citation>
    <scope>NUCLEOTIDE SEQUENCE [LARGE SCALE GENOMIC DNA]</scope>
    <source>
        <strain evidence="2 3">MK1</strain>
    </source>
</reference>